<dbReference type="Pfam" id="PF01408">
    <property type="entry name" value="GFO_IDH_MocA"/>
    <property type="match status" value="1"/>
</dbReference>
<dbReference type="PANTHER" id="PTHR43377:SF1">
    <property type="entry name" value="BILIVERDIN REDUCTASE A"/>
    <property type="match status" value="1"/>
</dbReference>
<proteinExistence type="predicted"/>
<dbReference type="Gene3D" id="3.40.50.720">
    <property type="entry name" value="NAD(P)-binding Rossmann-like Domain"/>
    <property type="match status" value="1"/>
</dbReference>
<feature type="domain" description="Gfo/Idh/MocA-like oxidoreductase N-terminal" evidence="1">
    <location>
        <begin position="4"/>
        <end position="123"/>
    </location>
</feature>
<dbReference type="InterPro" id="IPR000683">
    <property type="entry name" value="Gfo/Idh/MocA-like_OxRdtase_N"/>
</dbReference>
<dbReference type="AlphaFoldDB" id="A0A521EZ28"/>
<evidence type="ECO:0000259" key="1">
    <source>
        <dbReference type="Pfam" id="PF01408"/>
    </source>
</evidence>
<keyword evidence="4" id="KW-1185">Reference proteome</keyword>
<evidence type="ECO:0000313" key="3">
    <source>
        <dbReference type="EMBL" id="SMO89194.1"/>
    </source>
</evidence>
<dbReference type="Pfam" id="PF22725">
    <property type="entry name" value="GFO_IDH_MocA_C3"/>
    <property type="match status" value="1"/>
</dbReference>
<organism evidence="3 4">
    <name type="scientific">Melghirimyces algeriensis</name>
    <dbReference type="NCBI Taxonomy" id="910412"/>
    <lineage>
        <taxon>Bacteria</taxon>
        <taxon>Bacillati</taxon>
        <taxon>Bacillota</taxon>
        <taxon>Bacilli</taxon>
        <taxon>Bacillales</taxon>
        <taxon>Thermoactinomycetaceae</taxon>
        <taxon>Melghirimyces</taxon>
    </lineage>
</organism>
<dbReference type="SUPFAM" id="SSF51735">
    <property type="entry name" value="NAD(P)-binding Rossmann-fold domains"/>
    <property type="match status" value="1"/>
</dbReference>
<dbReference type="InterPro" id="IPR036291">
    <property type="entry name" value="NAD(P)-bd_dom_sf"/>
</dbReference>
<evidence type="ECO:0000259" key="2">
    <source>
        <dbReference type="Pfam" id="PF22725"/>
    </source>
</evidence>
<dbReference type="PANTHER" id="PTHR43377">
    <property type="entry name" value="BILIVERDIN REDUCTASE A"/>
    <property type="match status" value="1"/>
</dbReference>
<dbReference type="SUPFAM" id="SSF55347">
    <property type="entry name" value="Glyceraldehyde-3-phosphate dehydrogenase-like, C-terminal domain"/>
    <property type="match status" value="1"/>
</dbReference>
<dbReference type="Proteomes" id="UP000315636">
    <property type="component" value="Unassembled WGS sequence"/>
</dbReference>
<protein>
    <submittedName>
        <fullName evidence="3">Predicted dehydrogenase</fullName>
    </submittedName>
</protein>
<dbReference type="Gene3D" id="3.30.360.10">
    <property type="entry name" value="Dihydrodipicolinate Reductase, domain 2"/>
    <property type="match status" value="1"/>
</dbReference>
<dbReference type="InterPro" id="IPR055170">
    <property type="entry name" value="GFO_IDH_MocA-like_dom"/>
</dbReference>
<dbReference type="GO" id="GO:0000166">
    <property type="term" value="F:nucleotide binding"/>
    <property type="evidence" value="ECO:0007669"/>
    <property type="project" value="InterPro"/>
</dbReference>
<dbReference type="EMBL" id="FXTI01000011">
    <property type="protein sequence ID" value="SMO89194.1"/>
    <property type="molecule type" value="Genomic_DNA"/>
</dbReference>
<sequence length="342" mass="37395">MEKLRVGVIGCGSIAKYRHIPEYAEDKRVELVAFCDPVHMRARAFADQYGGKVYTDYKEMLEETDLDAVSVCTPNVWHAPITIAAANAGKHILCEKPMATSTAEGKAMIAAAQDNNVHLMIGHNQRLMPPHIKAKELLTSGKLGEVRIFRTVFAHGGPETWSVEGEGGWFFQKEQAAIGAMGDLGVHKVDLIRWLLDDEVQEVAGMTGILQKETADVDDNAVVIMRMRHGAMGTMTASWTHQPGEDNSTVLYCSNGIVRIGTDPIHQVIVEWKDKEVERFQTGSLASNEEGGQEVNSGIITAFVDGVLQGTPPLIPGEEGLKSLSVILAVLKSVDQKRLVHM</sequence>
<accession>A0A521EZ28</accession>
<reference evidence="3 4" key="1">
    <citation type="submission" date="2017-05" db="EMBL/GenBank/DDBJ databases">
        <authorList>
            <person name="Varghese N."/>
            <person name="Submissions S."/>
        </authorList>
    </citation>
    <scope>NUCLEOTIDE SEQUENCE [LARGE SCALE GENOMIC DNA]</scope>
    <source>
        <strain evidence="3 4">DSM 45474</strain>
    </source>
</reference>
<feature type="domain" description="GFO/IDH/MocA-like oxidoreductase" evidence="2">
    <location>
        <begin position="132"/>
        <end position="258"/>
    </location>
</feature>
<gene>
    <name evidence="3" type="ORF">SAMN06264849_11192</name>
</gene>
<dbReference type="RefSeq" id="WP_142506479.1">
    <property type="nucleotide sequence ID" value="NZ_FXTI01000011.1"/>
</dbReference>
<dbReference type="InterPro" id="IPR051450">
    <property type="entry name" value="Gfo/Idh/MocA_Oxidoreductases"/>
</dbReference>
<evidence type="ECO:0000313" key="4">
    <source>
        <dbReference type="Proteomes" id="UP000315636"/>
    </source>
</evidence>
<name>A0A521EZ28_9BACL</name>
<dbReference type="OrthoDB" id="9815825at2"/>